<accession>A0A939ER51</accession>
<evidence type="ECO:0000259" key="5">
    <source>
        <dbReference type="Pfam" id="PF00535"/>
    </source>
</evidence>
<dbReference type="Pfam" id="PF00535">
    <property type="entry name" value="Glycos_transf_2"/>
    <property type="match status" value="1"/>
</dbReference>
<dbReference type="NCBIfam" id="TIGR01444">
    <property type="entry name" value="fkbM_fam"/>
    <property type="match status" value="1"/>
</dbReference>
<dbReference type="RefSeq" id="WP_206942972.1">
    <property type="nucleotide sequence ID" value="NZ_JAFLNF010000007.1"/>
</dbReference>
<keyword evidence="4" id="KW-0175">Coiled coil</keyword>
<dbReference type="EMBL" id="JAFLNF010000007">
    <property type="protein sequence ID" value="MBO0346815.1"/>
    <property type="molecule type" value="Genomic_DNA"/>
</dbReference>
<dbReference type="InterPro" id="IPR001173">
    <property type="entry name" value="Glyco_trans_2-like"/>
</dbReference>
<evidence type="ECO:0000256" key="2">
    <source>
        <dbReference type="ARBA" id="ARBA00022676"/>
    </source>
</evidence>
<name>A0A939ER51_9HYPH</name>
<dbReference type="Gene3D" id="3.40.50.150">
    <property type="entry name" value="Vaccinia Virus protein VP39"/>
    <property type="match status" value="1"/>
</dbReference>
<feature type="domain" description="Glycosyltransferase 2-like" evidence="5">
    <location>
        <begin position="765"/>
        <end position="936"/>
    </location>
</feature>
<evidence type="ECO:0000256" key="3">
    <source>
        <dbReference type="ARBA" id="ARBA00022679"/>
    </source>
</evidence>
<dbReference type="Pfam" id="PF05050">
    <property type="entry name" value="Methyltransf_21"/>
    <property type="match status" value="1"/>
</dbReference>
<evidence type="ECO:0000313" key="8">
    <source>
        <dbReference type="Proteomes" id="UP000664779"/>
    </source>
</evidence>
<dbReference type="GO" id="GO:0032259">
    <property type="term" value="P:methylation"/>
    <property type="evidence" value="ECO:0007669"/>
    <property type="project" value="UniProtKB-KW"/>
</dbReference>
<feature type="domain" description="Methyltransferase FkbM" evidence="6">
    <location>
        <begin position="57"/>
        <end position="196"/>
    </location>
</feature>
<dbReference type="InterPro" id="IPR029063">
    <property type="entry name" value="SAM-dependent_MTases_sf"/>
</dbReference>
<feature type="coiled-coil region" evidence="4">
    <location>
        <begin position="314"/>
        <end position="341"/>
    </location>
</feature>
<dbReference type="SUPFAM" id="SSF53448">
    <property type="entry name" value="Nucleotide-diphospho-sugar transferases"/>
    <property type="match status" value="1"/>
</dbReference>
<dbReference type="GO" id="GO:0016757">
    <property type="term" value="F:glycosyltransferase activity"/>
    <property type="evidence" value="ECO:0007669"/>
    <property type="project" value="UniProtKB-KW"/>
</dbReference>
<comment type="similarity">
    <text evidence="1">Belongs to the glycosyltransferase 2 family.</text>
</comment>
<keyword evidence="8" id="KW-1185">Reference proteome</keyword>
<evidence type="ECO:0000256" key="1">
    <source>
        <dbReference type="ARBA" id="ARBA00006739"/>
    </source>
</evidence>
<gene>
    <name evidence="7" type="ORF">J0X15_16430</name>
</gene>
<dbReference type="GO" id="GO:0008168">
    <property type="term" value="F:methyltransferase activity"/>
    <property type="evidence" value="ECO:0007669"/>
    <property type="project" value="UniProtKB-KW"/>
</dbReference>
<dbReference type="InterPro" id="IPR029044">
    <property type="entry name" value="Nucleotide-diphossugar_trans"/>
</dbReference>
<dbReference type="SUPFAM" id="SSF53756">
    <property type="entry name" value="UDP-Glycosyltransferase/glycogen phosphorylase"/>
    <property type="match status" value="1"/>
</dbReference>
<reference evidence="7" key="1">
    <citation type="submission" date="2021-03" db="EMBL/GenBank/DDBJ databases">
        <title>Roseibium sp. CAU 1637 isolated from Incheon.</title>
        <authorList>
            <person name="Kim W."/>
        </authorList>
    </citation>
    <scope>NUCLEOTIDE SEQUENCE</scope>
    <source>
        <strain evidence="7">CAU 1637</strain>
    </source>
</reference>
<dbReference type="PANTHER" id="PTHR43179:SF12">
    <property type="entry name" value="GALACTOFURANOSYLTRANSFERASE GLFT2"/>
    <property type="match status" value="1"/>
</dbReference>
<keyword evidence="3" id="KW-0808">Transferase</keyword>
<dbReference type="SUPFAM" id="SSF53335">
    <property type="entry name" value="S-adenosyl-L-methionine-dependent methyltransferases"/>
    <property type="match status" value="1"/>
</dbReference>
<dbReference type="InterPro" id="IPR006342">
    <property type="entry name" value="FkbM_mtfrase"/>
</dbReference>
<keyword evidence="7" id="KW-0489">Methyltransferase</keyword>
<dbReference type="Gene3D" id="3.90.550.10">
    <property type="entry name" value="Spore Coat Polysaccharide Biosynthesis Protein SpsA, Chain A"/>
    <property type="match status" value="1"/>
</dbReference>
<dbReference type="PANTHER" id="PTHR43179">
    <property type="entry name" value="RHAMNOSYLTRANSFERASE WBBL"/>
    <property type="match status" value="1"/>
</dbReference>
<keyword evidence="2" id="KW-0328">Glycosyltransferase</keyword>
<protein>
    <submittedName>
        <fullName evidence="7">FkbM family methyltransferase</fullName>
    </submittedName>
</protein>
<evidence type="ECO:0000256" key="4">
    <source>
        <dbReference type="SAM" id="Coils"/>
    </source>
</evidence>
<proteinExistence type="inferred from homology"/>
<organism evidence="7 8">
    <name type="scientific">Roseibium limicola</name>
    <dbReference type="NCBI Taxonomy" id="2816037"/>
    <lineage>
        <taxon>Bacteria</taxon>
        <taxon>Pseudomonadati</taxon>
        <taxon>Pseudomonadota</taxon>
        <taxon>Alphaproteobacteria</taxon>
        <taxon>Hyphomicrobiales</taxon>
        <taxon>Stappiaceae</taxon>
        <taxon>Roseibium</taxon>
    </lineage>
</organism>
<evidence type="ECO:0000259" key="6">
    <source>
        <dbReference type="Pfam" id="PF05050"/>
    </source>
</evidence>
<sequence>MTKIDARTTEVEARHGVMDIFPLDDPIGVSVARYGEWAQFEIEALACFIARGDTIIDVGANIGTHTLALARHIGPEGRIIAYEPQPVVAEVLRGTLVKNGITWGSVRQACVGGEAGEVALPEVDYSGHVNVGAVSFAAGAGGTTMVPVETLNSLQLETCSFVKVDAEGMGHLVLEGMQDLIAQFRPTVAFEINDIEEAALTTAGWKTEDYRKYFLRTPCFNPDNLKGSTDNLFGLSTETMLLFVPVEKLSLVDAVRAPKYIAPVKTLDAIASELLLSPRYGDHAALDNNTGYKLLYDRLSQQMEQQDRASRARSAQAQNDLEQLKQGLKRVQYQAARLAREASSVPSRFTPVLAETVTVDAEGLKRLEDDTSVAPAQVDTVPAADVPATQPAAREAVPLKLAAKKSSFTLFKRAAGILRKRGYTNADRALLAGSALFDLAFYRAQDPSIPDNLDQAAAHYLRKGAVEGLDPGPDFSTKGYQALYPDILRNRINPLLHYLKSGESEGRRLLAAADYVAAESLVPGLPESGLSIFAPDINAIDGSTLFDEAFYTTCAEDVPGGRRGAVVHYLLTGWKRGLDPSSAFSTNGYLALHADVRDAGLVPLLHFLERGEEEGRLTICGADYKSVSSSGDFSEELLWNCYRLLDGDLFDAEYYAQTTGKTFARPFLAAHHYLTVGWKKLADPSARFSARSYMELNPDVAQRADKDPLVHFLDYGSIENRLFTDVATYEYRQSKRLKAVAPSEQAWAELRLTGGIVADNPVCDVIVPVYKGLAETMACIYSVLEHPQKTAFRLVVVNDCSPQAELAELLRQLAAKGLFHLEDLPHNKGFVGAVNTGMRLNADRDVILLNSDAEVFGDWLDRMLAVAETDQNIATVTPFSNNATICSYPELDKDYGEAFELPDAELDKLAARVNEGQIVDLPTGIGFCMYIRRASLQALGDFDEVKFGKGYGEEVDFCRRAIKFGQRNVLAANIFVRHYGSISFGFEKYAQIKRSEEIISDLYPSYRDEVLLFCKSDPTAMPRRRLDRARLKAACGGDAMLMVSHGWGGGTTRHIRELGSALETSGTPVLLCQETETTDTRIKSKEILISRLDGVNFPNLPTFSLEDDKANFIAFLNEVGVRYIHIHQLVGMNPMATSFFTDICATAGFKTFVSLHDYYVVCPRIDFVDSSGLYSGEPDLQACEASDGDIMRPYGYSVKSWREACNGLLEAASAVFVPNKDMAARLSGYFPGVNFTVRPHAVFLGEAPAPRKTPAKGTPRHIVIPGLVSTAKGSAVIRDAAVFAQSSGLPLRFTVFGHTNLDEELAPLSNVSVTGRYEDAQALDGLLELEPDLLWFPSIIPETFSYTLSFAFQTGITPVVFDIGAPAERLKAAGWGSVLPLELMFQPEELCLMLLSLPLEPMPETALEQERKVQTYDNPLSTYYKV</sequence>
<dbReference type="Proteomes" id="UP000664779">
    <property type="component" value="Unassembled WGS sequence"/>
</dbReference>
<evidence type="ECO:0000313" key="7">
    <source>
        <dbReference type="EMBL" id="MBO0346815.1"/>
    </source>
</evidence>
<comment type="caution">
    <text evidence="7">The sequence shown here is derived from an EMBL/GenBank/DDBJ whole genome shotgun (WGS) entry which is preliminary data.</text>
</comment>